<dbReference type="EC" id="1.1.1.169" evidence="4"/>
<dbReference type="InterPro" id="IPR008927">
    <property type="entry name" value="6-PGluconate_DH-like_C_sf"/>
</dbReference>
<feature type="domain" description="Ketopantoate reductase C-terminal" evidence="6">
    <location>
        <begin position="187"/>
        <end position="314"/>
    </location>
</feature>
<keyword evidence="2 4" id="KW-0521">NADP</keyword>
<dbReference type="NCBIfam" id="NF004887">
    <property type="entry name" value="PRK06249.1"/>
    <property type="match status" value="1"/>
</dbReference>
<dbReference type="GO" id="GO:0008677">
    <property type="term" value="F:2-dehydropantoate 2-reductase activity"/>
    <property type="evidence" value="ECO:0007669"/>
    <property type="project" value="UniProtKB-EC"/>
</dbReference>
<dbReference type="InterPro" id="IPR051402">
    <property type="entry name" value="KPR-Related"/>
</dbReference>
<dbReference type="InterPro" id="IPR036291">
    <property type="entry name" value="NAD(P)-bd_dom_sf"/>
</dbReference>
<comment type="function">
    <text evidence="4">Catalyzes the NADPH-dependent reduction of ketopantoate into pantoic acid.</text>
</comment>
<evidence type="ECO:0000259" key="5">
    <source>
        <dbReference type="Pfam" id="PF02558"/>
    </source>
</evidence>
<evidence type="ECO:0000256" key="3">
    <source>
        <dbReference type="ARBA" id="ARBA00023002"/>
    </source>
</evidence>
<dbReference type="NCBIfam" id="TIGR00745">
    <property type="entry name" value="apbA_panE"/>
    <property type="match status" value="1"/>
</dbReference>
<protein>
    <recommendedName>
        <fullName evidence="4">2-dehydropantoate 2-reductase</fullName>
        <ecNumber evidence="4">1.1.1.169</ecNumber>
    </recommendedName>
    <alternativeName>
        <fullName evidence="4">Ketopantoate reductase</fullName>
    </alternativeName>
</protein>
<gene>
    <name evidence="7" type="ORF">IXB28_04260</name>
</gene>
<evidence type="ECO:0000256" key="1">
    <source>
        <dbReference type="ARBA" id="ARBA00007870"/>
    </source>
</evidence>
<dbReference type="Gene3D" id="1.10.1040.10">
    <property type="entry name" value="N-(1-d-carboxylethyl)-l-norvaline Dehydrogenase, domain 2"/>
    <property type="match status" value="1"/>
</dbReference>
<comment type="similarity">
    <text evidence="1 4">Belongs to the ketopantoate reductase family.</text>
</comment>
<name>A0ABS5Y0P7_9CYAN</name>
<keyword evidence="3 4" id="KW-0560">Oxidoreductase</keyword>
<dbReference type="SUPFAM" id="SSF51735">
    <property type="entry name" value="NAD(P)-binding Rossmann-fold domains"/>
    <property type="match status" value="1"/>
</dbReference>
<dbReference type="Gene3D" id="3.40.50.720">
    <property type="entry name" value="NAD(P)-binding Rossmann-like Domain"/>
    <property type="match status" value="1"/>
</dbReference>
<reference evidence="7 8" key="1">
    <citation type="journal article" date="2021" name="Mar. Drugs">
        <title>Genome Reduction and Secondary Metabolism of the Marine Sponge-Associated Cyanobacterium Leptothoe.</title>
        <authorList>
            <person name="Konstantinou D."/>
            <person name="Popin R.V."/>
            <person name="Fewer D.P."/>
            <person name="Sivonen K."/>
            <person name="Gkelis S."/>
        </authorList>
    </citation>
    <scope>NUCLEOTIDE SEQUENCE [LARGE SCALE GENOMIC DNA]</scope>
    <source>
        <strain evidence="7 8">TAU-MAC 1615</strain>
    </source>
</reference>
<evidence type="ECO:0000256" key="2">
    <source>
        <dbReference type="ARBA" id="ARBA00022857"/>
    </source>
</evidence>
<evidence type="ECO:0000313" key="7">
    <source>
        <dbReference type="EMBL" id="MBT9311409.1"/>
    </source>
</evidence>
<dbReference type="PANTHER" id="PTHR21708">
    <property type="entry name" value="PROBABLE 2-DEHYDROPANTOATE 2-REDUCTASE"/>
    <property type="match status" value="1"/>
</dbReference>
<dbReference type="Pfam" id="PF02558">
    <property type="entry name" value="ApbA"/>
    <property type="match status" value="1"/>
</dbReference>
<organism evidence="7 8">
    <name type="scientific">Leptothoe kymatousa TAU-MAC 1615</name>
    <dbReference type="NCBI Taxonomy" id="2364775"/>
    <lineage>
        <taxon>Bacteria</taxon>
        <taxon>Bacillati</taxon>
        <taxon>Cyanobacteriota</taxon>
        <taxon>Cyanophyceae</taxon>
        <taxon>Nodosilineales</taxon>
        <taxon>Cymatolegaceae</taxon>
        <taxon>Leptothoe</taxon>
        <taxon>Leptothoe kymatousa</taxon>
    </lineage>
</organism>
<comment type="catalytic activity">
    <reaction evidence="4">
        <text>(R)-pantoate + NADP(+) = 2-dehydropantoate + NADPH + H(+)</text>
        <dbReference type="Rhea" id="RHEA:16233"/>
        <dbReference type="ChEBI" id="CHEBI:11561"/>
        <dbReference type="ChEBI" id="CHEBI:15378"/>
        <dbReference type="ChEBI" id="CHEBI:15980"/>
        <dbReference type="ChEBI" id="CHEBI:57783"/>
        <dbReference type="ChEBI" id="CHEBI:58349"/>
        <dbReference type="EC" id="1.1.1.169"/>
    </reaction>
</comment>
<evidence type="ECO:0000259" key="6">
    <source>
        <dbReference type="Pfam" id="PF08546"/>
    </source>
</evidence>
<accession>A0ABS5Y0P7</accession>
<keyword evidence="8" id="KW-1185">Reference proteome</keyword>
<evidence type="ECO:0000313" key="8">
    <source>
        <dbReference type="Proteomes" id="UP001196661"/>
    </source>
</evidence>
<dbReference type="InterPro" id="IPR003710">
    <property type="entry name" value="ApbA"/>
</dbReference>
<dbReference type="InterPro" id="IPR013332">
    <property type="entry name" value="KPR_N"/>
</dbReference>
<dbReference type="Pfam" id="PF08546">
    <property type="entry name" value="ApbA_C"/>
    <property type="match status" value="1"/>
</dbReference>
<dbReference type="PANTHER" id="PTHR21708:SF26">
    <property type="entry name" value="2-DEHYDROPANTOATE 2-REDUCTASE"/>
    <property type="match status" value="1"/>
</dbReference>
<dbReference type="InterPro" id="IPR013752">
    <property type="entry name" value="KPA_reductase"/>
</dbReference>
<proteinExistence type="inferred from homology"/>
<comment type="pathway">
    <text evidence="4">Cofactor biosynthesis; (R)-pantothenate biosynthesis; (R)-pantoate from 3-methyl-2-oxobutanoate: step 2/2.</text>
</comment>
<feature type="domain" description="Ketopantoate reductase N-terminal" evidence="5">
    <location>
        <begin position="6"/>
        <end position="152"/>
    </location>
</feature>
<dbReference type="InterPro" id="IPR013328">
    <property type="entry name" value="6PGD_dom2"/>
</dbReference>
<evidence type="ECO:0000256" key="4">
    <source>
        <dbReference type="RuleBase" id="RU362068"/>
    </source>
</evidence>
<dbReference type="RefSeq" id="WP_215617294.1">
    <property type="nucleotide sequence ID" value="NZ_JADOER010000004.1"/>
</dbReference>
<dbReference type="EMBL" id="JADOER010000004">
    <property type="protein sequence ID" value="MBT9311409.1"/>
    <property type="molecule type" value="Genomic_DNA"/>
</dbReference>
<keyword evidence="4" id="KW-0566">Pantothenate biosynthesis</keyword>
<sequence length="319" mass="35024">MATKRYAIIGTGAIGGYYGARLQQSGCDVHFLLRSDYDHVKKHGLVVQSVDGDMELSQVHAYNSAAKMPLMDVVVIALKTTQNHQLSELMPPLRENGVVLVLQNGLDTEADVAKLVPPQQIMGGLCFICSNKVGVGHIRHLDYGKIQLGAYSATKQRRGLTPLMTEIADDLRGANIPIHVTDDLFMARWRKLVWNVPYNGLSVVLDATTNELMADEGIRQRIYALMAEVIATGNGWAARLATSAMTDREIPMSFATDMLAATARMKPYRTSMKIDFDAGRPLEVEAILGKPLRAARELGLAVPAMEKLYGQVQTLVQQC</sequence>
<dbReference type="Proteomes" id="UP001196661">
    <property type="component" value="Unassembled WGS sequence"/>
</dbReference>
<dbReference type="SUPFAM" id="SSF48179">
    <property type="entry name" value="6-phosphogluconate dehydrogenase C-terminal domain-like"/>
    <property type="match status" value="1"/>
</dbReference>
<comment type="caution">
    <text evidence="7">The sequence shown here is derived from an EMBL/GenBank/DDBJ whole genome shotgun (WGS) entry which is preliminary data.</text>
</comment>